<evidence type="ECO:0000313" key="4">
    <source>
        <dbReference type="Proteomes" id="UP000193420"/>
    </source>
</evidence>
<dbReference type="OrthoDB" id="9798632at2"/>
<dbReference type="Gene3D" id="3.40.50.720">
    <property type="entry name" value="NAD(P)-binding Rossmann-like Domain"/>
    <property type="match status" value="1"/>
</dbReference>
<keyword evidence="4" id="KW-1185">Reference proteome</keyword>
<sequence>MGQGQIKLSGKTAIVLGATGLTGGYLVQMLLKDERYIKIKLFSRSSIGFSHPKLEEHIVDLLTLESHKANFLGDEVFCCIGTTKAKTPDTEMYKRIDFGIPVSAAKIGRENGIETFLVISAMGANSKSSVTYNRIKGEMEEAVLKCGIPKTYILQPSLIGGKREEKRIGEWLAKQLMKVLNLVLVGPLEKFRSIEPEVIAGTMVWLANNNYGNVRIQSHEIKRIYRSHFLNISNQLA</sequence>
<reference evidence="4" key="1">
    <citation type="submission" date="2017-04" db="EMBL/GenBank/DDBJ databases">
        <authorList>
            <person name="Varghese N."/>
            <person name="Submissions S."/>
        </authorList>
    </citation>
    <scope>NUCLEOTIDE SEQUENCE [LARGE SCALE GENOMIC DNA]</scope>
    <source>
        <strain evidence="4">DSM 19835</strain>
    </source>
</reference>
<keyword evidence="1" id="KW-1133">Transmembrane helix</keyword>
<keyword evidence="1" id="KW-0472">Membrane</keyword>
<dbReference type="InterPro" id="IPR036291">
    <property type="entry name" value="NAD(P)-bd_dom_sf"/>
</dbReference>
<dbReference type="SUPFAM" id="SSF51735">
    <property type="entry name" value="NAD(P)-binding Rossmann-fold domains"/>
    <property type="match status" value="1"/>
</dbReference>
<dbReference type="STRING" id="188872.SAMN03080602_02336"/>
<organism evidence="3 4">
    <name type="scientific">Arenibacter troitsensis</name>
    <dbReference type="NCBI Taxonomy" id="188872"/>
    <lineage>
        <taxon>Bacteria</taxon>
        <taxon>Pseudomonadati</taxon>
        <taxon>Bacteroidota</taxon>
        <taxon>Flavobacteriia</taxon>
        <taxon>Flavobacteriales</taxon>
        <taxon>Flavobacteriaceae</taxon>
        <taxon>Arenibacter</taxon>
    </lineage>
</organism>
<dbReference type="Pfam" id="PF13460">
    <property type="entry name" value="NAD_binding_10"/>
    <property type="match status" value="1"/>
</dbReference>
<feature type="transmembrane region" description="Helical" evidence="1">
    <location>
        <begin position="12"/>
        <end position="31"/>
    </location>
</feature>
<accession>A0A1X7JW55</accession>
<proteinExistence type="predicted"/>
<dbReference type="AlphaFoldDB" id="A0A1X7JW55"/>
<keyword evidence="1" id="KW-0812">Transmembrane</keyword>
<dbReference type="RefSeq" id="WP_085499158.1">
    <property type="nucleotide sequence ID" value="NZ_FXAO01000004.1"/>
</dbReference>
<dbReference type="PANTHER" id="PTHR14097:SF7">
    <property type="entry name" value="OXIDOREDUCTASE HTATIP2"/>
    <property type="match status" value="1"/>
</dbReference>
<protein>
    <submittedName>
        <fullName evidence="3">NADH(P)-binding</fullName>
    </submittedName>
</protein>
<evidence type="ECO:0000313" key="3">
    <source>
        <dbReference type="EMBL" id="SMG32729.1"/>
    </source>
</evidence>
<dbReference type="Proteomes" id="UP000193420">
    <property type="component" value="Unassembled WGS sequence"/>
</dbReference>
<gene>
    <name evidence="3" type="ORF">SAMN03080602_02336</name>
</gene>
<dbReference type="EMBL" id="FXAO01000004">
    <property type="protein sequence ID" value="SMG32729.1"/>
    <property type="molecule type" value="Genomic_DNA"/>
</dbReference>
<name>A0A1X7JW55_9FLAO</name>
<dbReference type="InterPro" id="IPR016040">
    <property type="entry name" value="NAD(P)-bd_dom"/>
</dbReference>
<dbReference type="PANTHER" id="PTHR14097">
    <property type="entry name" value="OXIDOREDUCTASE HTATIP2"/>
    <property type="match status" value="1"/>
</dbReference>
<evidence type="ECO:0000259" key="2">
    <source>
        <dbReference type="Pfam" id="PF13460"/>
    </source>
</evidence>
<evidence type="ECO:0000256" key="1">
    <source>
        <dbReference type="SAM" id="Phobius"/>
    </source>
</evidence>
<feature type="domain" description="NAD(P)-binding" evidence="2">
    <location>
        <begin position="17"/>
        <end position="138"/>
    </location>
</feature>